<dbReference type="InterPro" id="IPR027417">
    <property type="entry name" value="P-loop_NTPase"/>
</dbReference>
<protein>
    <submittedName>
        <fullName evidence="6">Sugar ABC transporter ATP-binding protein</fullName>
    </submittedName>
</protein>
<evidence type="ECO:0000259" key="5">
    <source>
        <dbReference type="PROSITE" id="PS50893"/>
    </source>
</evidence>
<reference evidence="6 7" key="1">
    <citation type="submission" date="2023-08" db="EMBL/GenBank/DDBJ databases">
        <authorList>
            <person name="Folkvardsen B D."/>
            <person name="Norman A."/>
        </authorList>
    </citation>
    <scope>NUCLEOTIDE SEQUENCE [LARGE SCALE GENOMIC DNA]</scope>
    <source>
        <strain evidence="6 7">Mu0053</strain>
    </source>
</reference>
<keyword evidence="7" id="KW-1185">Reference proteome</keyword>
<accession>A0ABM9LCA7</accession>
<gene>
    <name evidence="6" type="ORF">MU0053_000680</name>
</gene>
<dbReference type="CDD" id="cd03216">
    <property type="entry name" value="ABC_Carb_Monos_I"/>
    <property type="match status" value="1"/>
</dbReference>
<evidence type="ECO:0000256" key="3">
    <source>
        <dbReference type="ARBA" id="ARBA00022741"/>
    </source>
</evidence>
<dbReference type="GO" id="GO:0005524">
    <property type="term" value="F:ATP binding"/>
    <property type="evidence" value="ECO:0007669"/>
    <property type="project" value="UniProtKB-KW"/>
</dbReference>
<dbReference type="InterPro" id="IPR017871">
    <property type="entry name" value="ABC_transporter-like_CS"/>
</dbReference>
<evidence type="ECO:0000256" key="4">
    <source>
        <dbReference type="ARBA" id="ARBA00022840"/>
    </source>
</evidence>
<evidence type="ECO:0000313" key="7">
    <source>
        <dbReference type="Proteomes" id="UP001190465"/>
    </source>
</evidence>
<dbReference type="Pfam" id="PF00005">
    <property type="entry name" value="ABC_tran"/>
    <property type="match status" value="2"/>
</dbReference>
<evidence type="ECO:0000313" key="6">
    <source>
        <dbReference type="EMBL" id="CAJ1496545.1"/>
    </source>
</evidence>
<dbReference type="InterPro" id="IPR003593">
    <property type="entry name" value="AAA+_ATPase"/>
</dbReference>
<dbReference type="Gene3D" id="3.40.50.300">
    <property type="entry name" value="P-loop containing nucleotide triphosphate hydrolases"/>
    <property type="match status" value="2"/>
</dbReference>
<dbReference type="PROSITE" id="PS50893">
    <property type="entry name" value="ABC_TRANSPORTER_2"/>
    <property type="match status" value="2"/>
</dbReference>
<keyword evidence="4 6" id="KW-0067">ATP-binding</keyword>
<dbReference type="PANTHER" id="PTHR43790:SF9">
    <property type="entry name" value="GALACTOFURANOSE TRANSPORTER ATP-BINDING PROTEIN YTFR"/>
    <property type="match status" value="1"/>
</dbReference>
<evidence type="ECO:0000256" key="2">
    <source>
        <dbReference type="ARBA" id="ARBA00022737"/>
    </source>
</evidence>
<organism evidence="6 7">
    <name type="scientific">[Mycobacterium] burgundiense</name>
    <dbReference type="NCBI Taxonomy" id="3064286"/>
    <lineage>
        <taxon>Bacteria</taxon>
        <taxon>Bacillati</taxon>
        <taxon>Actinomycetota</taxon>
        <taxon>Actinomycetes</taxon>
        <taxon>Mycobacteriales</taxon>
        <taxon>Mycobacteriaceae</taxon>
        <taxon>Mycolicibacterium</taxon>
    </lineage>
</organism>
<dbReference type="CDD" id="cd03215">
    <property type="entry name" value="ABC_Carb_Monos_II"/>
    <property type="match status" value="1"/>
</dbReference>
<keyword evidence="1" id="KW-0813">Transport</keyword>
<feature type="domain" description="ABC transporter" evidence="5">
    <location>
        <begin position="12"/>
        <end position="243"/>
    </location>
</feature>
<sequence>MTGTRTLPGSALSAEAVSKSFGDNVALENVSIDIPAGAVHALVGMNGSGKSTFVKILAGFYQRDSGAITVGGVTENFHDKIAFVHQDLALVEPLTVLENLSLGHRIPTRRGCIDRNAERDSVMAALKPFQLERTIDVTVDQLTKAEKTIIAIARALRASSDCSLLVLDEPTSTLPARETQRLLDVAAQCAESGLGVLFISHRLGEIMSVSDSVTVLRNGRVVCSSPTSELSVDRMVKEMGGTSAQPVTVTRSSVAEAQRPGRPIMSARNLCGRTLRGIDLAIHRGEMVGVAGVLGSGIEELGLLLSGRAEPSGGVVALDDAAVGGRSHPVGFVPANRASQAVLTGLTARENATISDVRPYVSRGRISVRSERARMHELFAAMGVHPLDTEADMLTLSGGNQQKVLISRWLAVDPGVLVADEPTQGVDVYAKGEILATLRQHVAEGLAVVLVSGEPEEIAAACDRMVVINNGRLQAEFPAPVDVSSVLAEMHKGDAHAHS</sequence>
<name>A0ABM9LCA7_9MYCO</name>
<dbReference type="PANTHER" id="PTHR43790">
    <property type="entry name" value="CARBOHYDRATE TRANSPORT ATP-BINDING PROTEIN MG119-RELATED"/>
    <property type="match status" value="1"/>
</dbReference>
<dbReference type="InterPro" id="IPR050107">
    <property type="entry name" value="ABC_carbohydrate_import_ATPase"/>
</dbReference>
<dbReference type="SUPFAM" id="SSF52540">
    <property type="entry name" value="P-loop containing nucleoside triphosphate hydrolases"/>
    <property type="match status" value="2"/>
</dbReference>
<dbReference type="Proteomes" id="UP001190465">
    <property type="component" value="Chromosome"/>
</dbReference>
<dbReference type="PROSITE" id="PS00211">
    <property type="entry name" value="ABC_TRANSPORTER_1"/>
    <property type="match status" value="1"/>
</dbReference>
<dbReference type="SMART" id="SM00382">
    <property type="entry name" value="AAA"/>
    <property type="match status" value="2"/>
</dbReference>
<feature type="domain" description="ABC transporter" evidence="5">
    <location>
        <begin position="249"/>
        <end position="495"/>
    </location>
</feature>
<evidence type="ECO:0000256" key="1">
    <source>
        <dbReference type="ARBA" id="ARBA00022448"/>
    </source>
</evidence>
<dbReference type="EMBL" id="OY726397">
    <property type="protein sequence ID" value="CAJ1496545.1"/>
    <property type="molecule type" value="Genomic_DNA"/>
</dbReference>
<keyword evidence="2" id="KW-0677">Repeat</keyword>
<dbReference type="RefSeq" id="WP_308481007.1">
    <property type="nucleotide sequence ID" value="NZ_OY726397.1"/>
</dbReference>
<keyword evidence="3" id="KW-0547">Nucleotide-binding</keyword>
<dbReference type="InterPro" id="IPR003439">
    <property type="entry name" value="ABC_transporter-like_ATP-bd"/>
</dbReference>
<proteinExistence type="predicted"/>